<dbReference type="GeneID" id="24917760"/>
<sequence length="449" mass="49956">MNNSGENRQQQGETNQNSGDKPQCDDSDYYGLLGIPRDATQEQIKKGYKKMALKYHPDHGGDAEIFKKVSQAYSVLSDPEKKEIYDQYGEEGLKEGMGDGANESIDPFDVFGSFFSFNPFDDEMDGFPFSRSGRGRKANRGSSRPEDIVQEVNCSLEELYTGAKRTVSFKRHVVCKNCNGSGNKGNGSSTCRRCGGRGVQVKTIRRGNFVQQSQTTCPTCRGSGRYIAKKDQCMACRGEGIITESQKCEIKIPLGALDGETIRMRGIGDQFAGGKEGDVVFVIREQPSSTFIRRDENLLMSLSISLAEALCGFSRVIEMPDKRKLQIESPAGKIIEPGMVKVVSGEGMPSDQKRKGDLYVRFEVQFPKSLEEAQIAKMSEALGYERNGGQEEDVVETVTMEDVDPSQFAEANRNRRMSEESESRDEEYGDYRDERGYGGQSNQQECSIM</sequence>
<feature type="domain" description="J" evidence="7">
    <location>
        <begin position="28"/>
        <end position="89"/>
    </location>
</feature>
<dbReference type="GO" id="GO:0005524">
    <property type="term" value="F:ATP binding"/>
    <property type="evidence" value="ECO:0007669"/>
    <property type="project" value="InterPro"/>
</dbReference>
<dbReference type="GO" id="GO:0008270">
    <property type="term" value="F:zinc ion binding"/>
    <property type="evidence" value="ECO:0007669"/>
    <property type="project" value="UniProtKB-KW"/>
</dbReference>
<dbReference type="GO" id="GO:0006457">
    <property type="term" value="P:protein folding"/>
    <property type="evidence" value="ECO:0007669"/>
    <property type="project" value="InterPro"/>
</dbReference>
<feature type="region of interest" description="Disordered" evidence="6">
    <location>
        <begin position="398"/>
        <end position="449"/>
    </location>
</feature>
<gene>
    <name evidence="9" type="ORF">GSBLH_T00000451001</name>
</gene>
<reference evidence="9" key="1">
    <citation type="submission" date="2010-02" db="EMBL/GenBank/DDBJ databases">
        <title>Sequencing and annotation of the Blastocystis hominis genome.</title>
        <authorList>
            <person name="Wincker P."/>
        </authorList>
    </citation>
    <scope>NUCLEOTIDE SEQUENCE</scope>
    <source>
        <strain evidence="9">Singapore isolate B</strain>
    </source>
</reference>
<organism evidence="9">
    <name type="scientific">Blastocystis hominis</name>
    <dbReference type="NCBI Taxonomy" id="12968"/>
    <lineage>
        <taxon>Eukaryota</taxon>
        <taxon>Sar</taxon>
        <taxon>Stramenopiles</taxon>
        <taxon>Bigyra</taxon>
        <taxon>Opalozoa</taxon>
        <taxon>Opalinata</taxon>
        <taxon>Blastocystidae</taxon>
        <taxon>Blastocystis</taxon>
    </lineage>
</organism>
<dbReference type="FunFam" id="2.10.230.10:FF:000001">
    <property type="entry name" value="DnaJ subfamily A member 2"/>
    <property type="match status" value="1"/>
</dbReference>
<dbReference type="InterPro" id="IPR008971">
    <property type="entry name" value="HSP40/DnaJ_pept-bd"/>
</dbReference>
<keyword evidence="1 5" id="KW-0479">Metal-binding</keyword>
<dbReference type="SMART" id="SM00271">
    <property type="entry name" value="DnaJ"/>
    <property type="match status" value="1"/>
</dbReference>
<keyword evidence="3 5" id="KW-0863">Zinc-finger</keyword>
<evidence type="ECO:0000256" key="3">
    <source>
        <dbReference type="ARBA" id="ARBA00022771"/>
    </source>
</evidence>
<feature type="domain" description="CR-type" evidence="8">
    <location>
        <begin position="162"/>
        <end position="245"/>
    </location>
</feature>
<dbReference type="Pfam" id="PF00226">
    <property type="entry name" value="DnaJ"/>
    <property type="match status" value="1"/>
</dbReference>
<dbReference type="FunFam" id="2.60.260.20:FF:000003">
    <property type="entry name" value="DnaJ subfamily A member 2"/>
    <property type="match status" value="1"/>
</dbReference>
<dbReference type="Pfam" id="PF01556">
    <property type="entry name" value="DnaJ_C"/>
    <property type="match status" value="1"/>
</dbReference>
<feature type="region of interest" description="Disordered" evidence="6">
    <location>
        <begin position="1"/>
        <end position="37"/>
    </location>
</feature>
<dbReference type="SUPFAM" id="SSF57938">
    <property type="entry name" value="DnaJ/Hsp40 cysteine-rich domain"/>
    <property type="match status" value="1"/>
</dbReference>
<dbReference type="EMBL" id="FN668638">
    <property type="protein sequence ID" value="CBK20067.2"/>
    <property type="molecule type" value="Genomic_DNA"/>
</dbReference>
<dbReference type="GO" id="GO:0009408">
    <property type="term" value="P:response to heat"/>
    <property type="evidence" value="ECO:0007669"/>
    <property type="project" value="InterPro"/>
</dbReference>
<feature type="zinc finger region" description="CR-type" evidence="5">
    <location>
        <begin position="162"/>
        <end position="245"/>
    </location>
</feature>
<dbReference type="InterPro" id="IPR036410">
    <property type="entry name" value="HSP_DnaJ_Cys-rich_dom_sf"/>
</dbReference>
<dbReference type="InterPro" id="IPR044713">
    <property type="entry name" value="DNJA1/2-like"/>
</dbReference>
<dbReference type="CDD" id="cd06257">
    <property type="entry name" value="DnaJ"/>
    <property type="match status" value="1"/>
</dbReference>
<keyword evidence="2" id="KW-0677">Repeat</keyword>
<accession>D8LW78</accession>
<dbReference type="RefSeq" id="XP_012894115.1">
    <property type="nucleotide sequence ID" value="XM_013038661.1"/>
</dbReference>
<dbReference type="OMA" id="GQFGESP"/>
<proteinExistence type="inferred from homology"/>
<dbReference type="GO" id="GO:0051082">
    <property type="term" value="F:unfolded protein binding"/>
    <property type="evidence" value="ECO:0007669"/>
    <property type="project" value="InterPro"/>
</dbReference>
<dbReference type="GO" id="GO:0030544">
    <property type="term" value="F:Hsp70 protein binding"/>
    <property type="evidence" value="ECO:0007669"/>
    <property type="project" value="InterPro"/>
</dbReference>
<keyword evidence="4 5" id="KW-0862">Zinc</keyword>
<keyword evidence="10" id="KW-1185">Reference proteome</keyword>
<evidence type="ECO:0000313" key="9">
    <source>
        <dbReference type="EMBL" id="CBK20067.2"/>
    </source>
</evidence>
<dbReference type="AlphaFoldDB" id="D8LW78"/>
<protein>
    <submittedName>
        <fullName evidence="9">Uncharacterized protein</fullName>
    </submittedName>
</protein>
<dbReference type="CDD" id="cd10719">
    <property type="entry name" value="DnaJ_zf"/>
    <property type="match status" value="1"/>
</dbReference>
<dbReference type="HAMAP" id="MF_01152">
    <property type="entry name" value="DnaJ"/>
    <property type="match status" value="1"/>
</dbReference>
<dbReference type="InterPro" id="IPR036869">
    <property type="entry name" value="J_dom_sf"/>
</dbReference>
<dbReference type="OrthoDB" id="550424at2759"/>
<evidence type="ECO:0000256" key="4">
    <source>
        <dbReference type="ARBA" id="ARBA00022833"/>
    </source>
</evidence>
<dbReference type="InterPro" id="IPR001305">
    <property type="entry name" value="HSP_DnaJ_Cys-rich_dom"/>
</dbReference>
<dbReference type="InterPro" id="IPR012724">
    <property type="entry name" value="DnaJ"/>
</dbReference>
<dbReference type="SUPFAM" id="SSF49493">
    <property type="entry name" value="HSP40/DnaJ peptide-binding domain"/>
    <property type="match status" value="2"/>
</dbReference>
<dbReference type="Gene3D" id="1.10.287.110">
    <property type="entry name" value="DnaJ domain"/>
    <property type="match status" value="1"/>
</dbReference>
<dbReference type="Proteomes" id="UP000008312">
    <property type="component" value="Unassembled WGS sequence"/>
</dbReference>
<dbReference type="Pfam" id="PF00684">
    <property type="entry name" value="DnaJ_CXXCXGXG"/>
    <property type="match status" value="1"/>
</dbReference>
<dbReference type="InParanoid" id="D8LW78"/>
<evidence type="ECO:0000256" key="1">
    <source>
        <dbReference type="ARBA" id="ARBA00022723"/>
    </source>
</evidence>
<dbReference type="Gene3D" id="2.60.260.20">
    <property type="entry name" value="Urease metallochaperone UreE, N-terminal domain"/>
    <property type="match status" value="2"/>
</dbReference>
<evidence type="ECO:0000313" key="10">
    <source>
        <dbReference type="Proteomes" id="UP000008312"/>
    </source>
</evidence>
<feature type="compositionally biased region" description="Polar residues" evidence="6">
    <location>
        <begin position="1"/>
        <end position="20"/>
    </location>
</feature>
<feature type="compositionally biased region" description="Polar residues" evidence="6">
    <location>
        <begin position="440"/>
        <end position="449"/>
    </location>
</feature>
<dbReference type="SUPFAM" id="SSF46565">
    <property type="entry name" value="Chaperone J-domain"/>
    <property type="match status" value="1"/>
</dbReference>
<dbReference type="Gene3D" id="2.10.230.10">
    <property type="entry name" value="Heat shock protein DnaJ, cysteine-rich domain"/>
    <property type="match status" value="1"/>
</dbReference>
<dbReference type="InterPro" id="IPR018253">
    <property type="entry name" value="DnaJ_domain_CS"/>
</dbReference>
<dbReference type="InterPro" id="IPR002939">
    <property type="entry name" value="DnaJ_C"/>
</dbReference>
<dbReference type="InterPro" id="IPR001623">
    <property type="entry name" value="DnaJ_domain"/>
</dbReference>
<evidence type="ECO:0000256" key="5">
    <source>
        <dbReference type="PROSITE-ProRule" id="PRU00546"/>
    </source>
</evidence>
<dbReference type="PROSITE" id="PS50076">
    <property type="entry name" value="DNAJ_2"/>
    <property type="match status" value="1"/>
</dbReference>
<evidence type="ECO:0000256" key="6">
    <source>
        <dbReference type="SAM" id="MobiDB-lite"/>
    </source>
</evidence>
<feature type="compositionally biased region" description="Basic and acidic residues" evidence="6">
    <location>
        <begin position="412"/>
        <end position="421"/>
    </location>
</feature>
<evidence type="ECO:0000259" key="8">
    <source>
        <dbReference type="PROSITE" id="PS51188"/>
    </source>
</evidence>
<dbReference type="CDD" id="cd10747">
    <property type="entry name" value="DnaJ_C"/>
    <property type="match status" value="1"/>
</dbReference>
<evidence type="ECO:0000256" key="2">
    <source>
        <dbReference type="ARBA" id="ARBA00022737"/>
    </source>
</evidence>
<dbReference type="PROSITE" id="PS00636">
    <property type="entry name" value="DNAJ_1"/>
    <property type="match status" value="1"/>
</dbReference>
<dbReference type="PROSITE" id="PS51188">
    <property type="entry name" value="ZF_CR"/>
    <property type="match status" value="1"/>
</dbReference>
<dbReference type="PANTHER" id="PTHR43888">
    <property type="entry name" value="DNAJ-LIKE-2, ISOFORM A-RELATED"/>
    <property type="match status" value="1"/>
</dbReference>
<name>D8LW78_BLAHO</name>
<dbReference type="PRINTS" id="PR00625">
    <property type="entry name" value="JDOMAIN"/>
</dbReference>
<evidence type="ECO:0000259" key="7">
    <source>
        <dbReference type="PROSITE" id="PS50076"/>
    </source>
</evidence>